<name>A0AAD1Y3G4_EUPCR</name>
<dbReference type="EMBL" id="CAMPGE010026416">
    <property type="protein sequence ID" value="CAI2384105.1"/>
    <property type="molecule type" value="Genomic_DNA"/>
</dbReference>
<reference evidence="2" key="1">
    <citation type="submission" date="2023-07" db="EMBL/GenBank/DDBJ databases">
        <authorList>
            <consortium name="AG Swart"/>
            <person name="Singh M."/>
            <person name="Singh A."/>
            <person name="Seah K."/>
            <person name="Emmerich C."/>
        </authorList>
    </citation>
    <scope>NUCLEOTIDE SEQUENCE</scope>
    <source>
        <strain evidence="2">DP1</strain>
    </source>
</reference>
<feature type="region of interest" description="Disordered" evidence="1">
    <location>
        <begin position="70"/>
        <end position="124"/>
    </location>
</feature>
<evidence type="ECO:0000313" key="3">
    <source>
        <dbReference type="Proteomes" id="UP001295684"/>
    </source>
</evidence>
<feature type="compositionally biased region" description="Polar residues" evidence="1">
    <location>
        <begin position="96"/>
        <end position="112"/>
    </location>
</feature>
<comment type="caution">
    <text evidence="2">The sequence shown here is derived from an EMBL/GenBank/DDBJ whole genome shotgun (WGS) entry which is preliminary data.</text>
</comment>
<gene>
    <name evidence="2" type="ORF">ECRASSUSDP1_LOCUS25626</name>
</gene>
<organism evidence="2 3">
    <name type="scientific">Euplotes crassus</name>
    <dbReference type="NCBI Taxonomy" id="5936"/>
    <lineage>
        <taxon>Eukaryota</taxon>
        <taxon>Sar</taxon>
        <taxon>Alveolata</taxon>
        <taxon>Ciliophora</taxon>
        <taxon>Intramacronucleata</taxon>
        <taxon>Spirotrichea</taxon>
        <taxon>Hypotrichia</taxon>
        <taxon>Euplotida</taxon>
        <taxon>Euplotidae</taxon>
        <taxon>Moneuplotes</taxon>
    </lineage>
</organism>
<dbReference type="Proteomes" id="UP001295684">
    <property type="component" value="Unassembled WGS sequence"/>
</dbReference>
<accession>A0AAD1Y3G4</accession>
<proteinExistence type="predicted"/>
<dbReference type="AlphaFoldDB" id="A0AAD1Y3G4"/>
<sequence>MGFLPQFILSDKLIKKDQMLKKLNCDFKESLVVPFSYILKRKKRRNQSMPRCKVEEAQVNLKQIEEVESSIHSVNSKRDQFDSSPPSMKAKRVAQTYRSPASQQRKYTVSSARSKDTKSSGLKSVAVDFEQDASTVDKIIKDCNKIFVRDKE</sequence>
<evidence type="ECO:0000256" key="1">
    <source>
        <dbReference type="SAM" id="MobiDB-lite"/>
    </source>
</evidence>
<keyword evidence="3" id="KW-1185">Reference proteome</keyword>
<protein>
    <submittedName>
        <fullName evidence="2">Uncharacterized protein</fullName>
    </submittedName>
</protein>
<evidence type="ECO:0000313" key="2">
    <source>
        <dbReference type="EMBL" id="CAI2384105.1"/>
    </source>
</evidence>